<dbReference type="Gene3D" id="2.60.40.4270">
    <property type="entry name" value="Listeria-Bacteroides repeat domain"/>
    <property type="match status" value="2"/>
</dbReference>
<dbReference type="SUPFAM" id="SSF51126">
    <property type="entry name" value="Pectin lyase-like"/>
    <property type="match status" value="1"/>
</dbReference>
<dbReference type="GO" id="GO:0030313">
    <property type="term" value="C:cell envelope"/>
    <property type="evidence" value="ECO:0007669"/>
    <property type="project" value="UniProtKB-SubCell"/>
</dbReference>
<keyword evidence="5" id="KW-1185">Reference proteome</keyword>
<dbReference type="Pfam" id="PF07833">
    <property type="entry name" value="Cu_amine_oxidN1"/>
    <property type="match status" value="2"/>
</dbReference>
<organism evidence="4 5">
    <name type="scientific">Qingrenia yutianensis</name>
    <dbReference type="NCBI Taxonomy" id="2763676"/>
    <lineage>
        <taxon>Bacteria</taxon>
        <taxon>Bacillati</taxon>
        <taxon>Bacillota</taxon>
        <taxon>Clostridia</taxon>
        <taxon>Eubacteriales</taxon>
        <taxon>Oscillospiraceae</taxon>
        <taxon>Qingrenia</taxon>
    </lineage>
</organism>
<dbReference type="EMBL" id="JACRTE010000002">
    <property type="protein sequence ID" value="MBC8595767.1"/>
    <property type="molecule type" value="Genomic_DNA"/>
</dbReference>
<feature type="signal peptide" evidence="2">
    <location>
        <begin position="1"/>
        <end position="28"/>
    </location>
</feature>
<reference evidence="4" key="1">
    <citation type="submission" date="2020-08" db="EMBL/GenBank/DDBJ databases">
        <title>Genome public.</title>
        <authorList>
            <person name="Liu C."/>
            <person name="Sun Q."/>
        </authorList>
    </citation>
    <scope>NUCLEOTIDE SEQUENCE</scope>
    <source>
        <strain evidence="4">NSJ-50</strain>
    </source>
</reference>
<feature type="domain" description="Copper amine oxidase-like N-terminal" evidence="3">
    <location>
        <begin position="737"/>
        <end position="796"/>
    </location>
</feature>
<comment type="subcellular location">
    <subcellularLocation>
        <location evidence="1">Cell envelope</location>
    </subcellularLocation>
</comment>
<evidence type="ECO:0000256" key="2">
    <source>
        <dbReference type="SAM" id="SignalP"/>
    </source>
</evidence>
<dbReference type="InterPro" id="IPR013378">
    <property type="entry name" value="InlB-like_B-rpt"/>
</dbReference>
<feature type="chain" id="PRO_5037070010" evidence="2">
    <location>
        <begin position="29"/>
        <end position="871"/>
    </location>
</feature>
<name>A0A926IM81_9FIRM</name>
<protein>
    <submittedName>
        <fullName evidence="4">InlB B-repeat-containing protein</fullName>
    </submittedName>
</protein>
<dbReference type="RefSeq" id="WP_262431400.1">
    <property type="nucleotide sequence ID" value="NZ_JACRTE010000002.1"/>
</dbReference>
<sequence>MKINRVLTILLTLAMMFTLLPSGFSVYADVETADITSNEDWNDGETKGNVTISGNVTITVNGVVNIDGPITINGTVTINNGTNGAGTLKRTSNTGNILIVENGAKLTLNSVVIDGDNIVVSDRDGEERKCSAIYVKGGEVESNAASLVKHKKTGEIYRGGVRGAAVYMAGGKFTMNGGTIADCEARSYGGAVFLDEYAEFIMNGGTVESNKTLDQTASFGGGAFYVREGTLKINYGTIRNNSSTKGGAIYNSSYGKTIITGGKITNNTTAGDEQRGKAIFHSCEYGKNAVLKIGGSANIDTNNDIHMMSDTAVDKFIELTSDVKNEILLTVENTSEDRVIATASDGVVLTKNDMAKIKLSNEGFYLKLEDNKIKLTKIKGEEDETKTVYFGYDVNGGDENSALAGDSKDVIVGEKATFTISSVVPTRDNYNFLGWAAAKDATEAQYQPNDEIELSDSAVLYAVWEENTVPRKDNKFTKALAIENRTYGGDAKAPTAEAEYGKVEFTYSNAENGTYTDDVPTDAGTYYVKATVAQSAEYNKLVSDPVEFKIFPKTISKSIPLDAPVKNAVPQKDIETEEYTATVVWTPEIVGKFEYDTVYSAEITITPKKNYTLDGIAENSYELSGAEKVENAENSGIAKAEYPATGSKESTNRGGDSVSRYTVNFDTNGGSKVATQTVTRNSTAKEPSDPTKDGFEFTGWYSDKDLTTKYDFSKNVITSITLYAGWTEIGTDKPSVSSNEIILTIDDKSATVFGAEKTNDVAPKIVNGRTMLPARFVAENLGAKVEWDGENQLVTITGKNEKGEDVVILITIGAELAQVNRENVSESVKLDSPAFIENDRTYTPIRFISEKLGASVEWIEKEQKVVITKVK</sequence>
<feature type="domain" description="Copper amine oxidase-like N-terminal" evidence="3">
    <location>
        <begin position="804"/>
        <end position="867"/>
    </location>
</feature>
<proteinExistence type="predicted"/>
<dbReference type="SUPFAM" id="SSF55383">
    <property type="entry name" value="Copper amine oxidase, domain N"/>
    <property type="match status" value="1"/>
</dbReference>
<dbReference type="NCBIfam" id="TIGR02543">
    <property type="entry name" value="List_Bact_rpt"/>
    <property type="match status" value="1"/>
</dbReference>
<dbReference type="InterPro" id="IPR036582">
    <property type="entry name" value="Mao_N_sf"/>
</dbReference>
<dbReference type="AlphaFoldDB" id="A0A926IM81"/>
<evidence type="ECO:0000256" key="1">
    <source>
        <dbReference type="ARBA" id="ARBA00004196"/>
    </source>
</evidence>
<dbReference type="InterPro" id="IPR011050">
    <property type="entry name" value="Pectin_lyase_fold/virulence"/>
</dbReference>
<comment type="caution">
    <text evidence="4">The sequence shown here is derived from an EMBL/GenBank/DDBJ whole genome shotgun (WGS) entry which is preliminary data.</text>
</comment>
<evidence type="ECO:0000313" key="5">
    <source>
        <dbReference type="Proteomes" id="UP000647416"/>
    </source>
</evidence>
<dbReference type="Pfam" id="PF09479">
    <property type="entry name" value="Flg_new"/>
    <property type="match status" value="2"/>
</dbReference>
<dbReference type="Gene3D" id="3.30.457.10">
    <property type="entry name" value="Copper amine oxidase-like, N-terminal domain"/>
    <property type="match status" value="2"/>
</dbReference>
<accession>A0A926IM81</accession>
<evidence type="ECO:0000259" key="3">
    <source>
        <dbReference type="Pfam" id="PF07833"/>
    </source>
</evidence>
<evidence type="ECO:0000313" key="4">
    <source>
        <dbReference type="EMBL" id="MBC8595767.1"/>
    </source>
</evidence>
<gene>
    <name evidence="4" type="ORF">H8706_02650</name>
</gene>
<keyword evidence="2" id="KW-0732">Signal</keyword>
<dbReference type="InterPro" id="IPR012854">
    <property type="entry name" value="Cu_amine_oxidase-like_N"/>
</dbReference>
<dbReference type="InterPro" id="IPR042229">
    <property type="entry name" value="Listeria/Bacterioides_rpt_sf"/>
</dbReference>
<dbReference type="Proteomes" id="UP000647416">
    <property type="component" value="Unassembled WGS sequence"/>
</dbReference>